<dbReference type="PANTHER" id="PTHR34856">
    <property type="entry name" value="PROTEIN NRFD"/>
    <property type="match status" value="1"/>
</dbReference>
<dbReference type="AlphaFoldDB" id="A0A0F9AMM0"/>
<dbReference type="Gene3D" id="1.20.1630.10">
    <property type="entry name" value="Formate dehydrogenase/DMSO reductase domain"/>
    <property type="match status" value="1"/>
</dbReference>
<evidence type="ECO:0008006" key="9">
    <source>
        <dbReference type="Google" id="ProtNLM"/>
    </source>
</evidence>
<evidence type="ECO:0000256" key="4">
    <source>
        <dbReference type="ARBA" id="ARBA00022692"/>
    </source>
</evidence>
<protein>
    <recommendedName>
        <fullName evidence="9">Polysulfide reductase NrfD</fullName>
    </recommendedName>
</protein>
<evidence type="ECO:0000256" key="3">
    <source>
        <dbReference type="ARBA" id="ARBA00022475"/>
    </source>
</evidence>
<dbReference type="PANTHER" id="PTHR34856:SF2">
    <property type="entry name" value="PROTEIN NRFD"/>
    <property type="match status" value="1"/>
</dbReference>
<comment type="subcellular location">
    <subcellularLocation>
        <location evidence="1">Cell membrane</location>
        <topology evidence="1">Multi-pass membrane protein</topology>
    </subcellularLocation>
</comment>
<comment type="similarity">
    <text evidence="2">Belongs to the NrfD family.</text>
</comment>
<evidence type="ECO:0000256" key="1">
    <source>
        <dbReference type="ARBA" id="ARBA00004651"/>
    </source>
</evidence>
<organism evidence="8">
    <name type="scientific">marine sediment metagenome</name>
    <dbReference type="NCBI Taxonomy" id="412755"/>
    <lineage>
        <taxon>unclassified sequences</taxon>
        <taxon>metagenomes</taxon>
        <taxon>ecological metagenomes</taxon>
    </lineage>
</organism>
<keyword evidence="5 7" id="KW-1133">Transmembrane helix</keyword>
<feature type="non-terminal residue" evidence="8">
    <location>
        <position position="145"/>
    </location>
</feature>
<evidence type="ECO:0000256" key="7">
    <source>
        <dbReference type="SAM" id="Phobius"/>
    </source>
</evidence>
<comment type="caution">
    <text evidence="8">The sequence shown here is derived from an EMBL/GenBank/DDBJ whole genome shotgun (WGS) entry which is preliminary data.</text>
</comment>
<evidence type="ECO:0000256" key="5">
    <source>
        <dbReference type="ARBA" id="ARBA00022989"/>
    </source>
</evidence>
<evidence type="ECO:0000313" key="8">
    <source>
        <dbReference type="EMBL" id="KKK99545.1"/>
    </source>
</evidence>
<gene>
    <name evidence="8" type="ORF">LCGC14_2631670</name>
</gene>
<feature type="transmembrane region" description="Helical" evidence="7">
    <location>
        <begin position="55"/>
        <end position="72"/>
    </location>
</feature>
<name>A0A0F9AMM0_9ZZZZ</name>
<evidence type="ECO:0000256" key="6">
    <source>
        <dbReference type="ARBA" id="ARBA00023136"/>
    </source>
</evidence>
<dbReference type="InterPro" id="IPR005614">
    <property type="entry name" value="NrfD-like"/>
</dbReference>
<reference evidence="8" key="1">
    <citation type="journal article" date="2015" name="Nature">
        <title>Complex archaea that bridge the gap between prokaryotes and eukaryotes.</title>
        <authorList>
            <person name="Spang A."/>
            <person name="Saw J.H."/>
            <person name="Jorgensen S.L."/>
            <person name="Zaremba-Niedzwiedzka K."/>
            <person name="Martijn J."/>
            <person name="Lind A.E."/>
            <person name="van Eijk R."/>
            <person name="Schleper C."/>
            <person name="Guy L."/>
            <person name="Ettema T.J."/>
        </authorList>
    </citation>
    <scope>NUCLEOTIDE SEQUENCE</scope>
</reference>
<proteinExistence type="inferred from homology"/>
<sequence>MVETIFTYNTPHLIYWDWRIAADLFLGGVGVGAFLWAVLNSLYYKDKYASISKTGAILSPILVILGLILMTTEMGHPFGMWRTVTGFNVSSPLSWGGPFQTLLVGIGIVYAYLWVKPVSTSLRNLVGIIGIPVALLVGVYHGWLL</sequence>
<dbReference type="InterPro" id="IPR052049">
    <property type="entry name" value="Electron_transfer_protein"/>
</dbReference>
<feature type="transmembrane region" description="Helical" evidence="7">
    <location>
        <begin position="92"/>
        <end position="113"/>
    </location>
</feature>
<dbReference type="GO" id="GO:0005886">
    <property type="term" value="C:plasma membrane"/>
    <property type="evidence" value="ECO:0007669"/>
    <property type="project" value="UniProtKB-SubCell"/>
</dbReference>
<dbReference type="Pfam" id="PF03916">
    <property type="entry name" value="NrfD"/>
    <property type="match status" value="1"/>
</dbReference>
<keyword evidence="6 7" id="KW-0472">Membrane</keyword>
<keyword evidence="3" id="KW-1003">Cell membrane</keyword>
<feature type="transmembrane region" description="Helical" evidence="7">
    <location>
        <begin position="125"/>
        <end position="143"/>
    </location>
</feature>
<accession>A0A0F9AMM0</accession>
<keyword evidence="4 7" id="KW-0812">Transmembrane</keyword>
<evidence type="ECO:0000256" key="2">
    <source>
        <dbReference type="ARBA" id="ARBA00008929"/>
    </source>
</evidence>
<dbReference type="EMBL" id="LAZR01045160">
    <property type="protein sequence ID" value="KKK99545.1"/>
    <property type="molecule type" value="Genomic_DNA"/>
</dbReference>
<feature type="transmembrane region" description="Helical" evidence="7">
    <location>
        <begin position="20"/>
        <end position="43"/>
    </location>
</feature>